<accession>A0AAN6D633</accession>
<dbReference type="InterPro" id="IPR028146">
    <property type="entry name" value="PRKCSH_N"/>
</dbReference>
<evidence type="ECO:0000313" key="8">
    <source>
        <dbReference type="EMBL" id="KAG7728003.1"/>
    </source>
</evidence>
<gene>
    <name evidence="8" type="ORF">KL933_002129</name>
</gene>
<reference evidence="8" key="1">
    <citation type="journal article" date="2021" name="G3 (Bethesda)">
        <title>Genomic diversity, chromosomal rearrangements, and interspecies hybridization in the ogataea polymorpha species complex.</title>
        <authorList>
            <person name="Hanson S.J."/>
            <person name="Cinneide E.O."/>
            <person name="Salzberg L.I."/>
            <person name="Wolfe K.H."/>
            <person name="McGowan J."/>
            <person name="Fitzpatrick D.A."/>
            <person name="Matlin K."/>
        </authorList>
    </citation>
    <scope>NUCLEOTIDE SEQUENCE</scope>
    <source>
        <strain evidence="8">83-405-1</strain>
    </source>
</reference>
<dbReference type="InterPro" id="IPR009011">
    <property type="entry name" value="Man6P_isomerase_rcpt-bd_dom_sf"/>
</dbReference>
<dbReference type="PANTHER" id="PTHR12630:SF1">
    <property type="entry name" value="GLUCOSIDASE 2 SUBUNIT BETA"/>
    <property type="match status" value="1"/>
</dbReference>
<feature type="coiled-coil region" evidence="5">
    <location>
        <begin position="333"/>
        <end position="364"/>
    </location>
</feature>
<evidence type="ECO:0000256" key="3">
    <source>
        <dbReference type="ARBA" id="ARBA00022824"/>
    </source>
</evidence>
<keyword evidence="2 6" id="KW-0732">Signal</keyword>
<keyword evidence="3" id="KW-0256">Endoplasmic reticulum</keyword>
<name>A0AAN6D633_9ASCO</name>
<dbReference type="EMBL" id="JAHLUH010000005">
    <property type="protein sequence ID" value="KAG7728003.1"/>
    <property type="molecule type" value="Genomic_DNA"/>
</dbReference>
<evidence type="ECO:0000313" key="9">
    <source>
        <dbReference type="Proteomes" id="UP000738402"/>
    </source>
</evidence>
<feature type="chain" id="PRO_5042903029" description="Glucosidase 2 subunit beta" evidence="6">
    <location>
        <begin position="20"/>
        <end position="479"/>
    </location>
</feature>
<dbReference type="GO" id="GO:0006491">
    <property type="term" value="P:N-glycan processing"/>
    <property type="evidence" value="ECO:0007669"/>
    <property type="project" value="TreeGrafter"/>
</dbReference>
<feature type="coiled-coil region" evidence="5">
    <location>
        <begin position="205"/>
        <end position="235"/>
    </location>
</feature>
<dbReference type="GO" id="GO:0017177">
    <property type="term" value="C:glucosidase II complex"/>
    <property type="evidence" value="ECO:0007669"/>
    <property type="project" value="TreeGrafter"/>
</dbReference>
<evidence type="ECO:0000256" key="5">
    <source>
        <dbReference type="SAM" id="Coils"/>
    </source>
</evidence>
<dbReference type="Pfam" id="PF13015">
    <property type="entry name" value="PRKCSH_1"/>
    <property type="match status" value="1"/>
</dbReference>
<dbReference type="Gene3D" id="2.70.130.10">
    <property type="entry name" value="Mannose-6-phosphate receptor binding domain"/>
    <property type="match status" value="1"/>
</dbReference>
<evidence type="ECO:0000259" key="7">
    <source>
        <dbReference type="PROSITE" id="PS51914"/>
    </source>
</evidence>
<evidence type="ECO:0000256" key="1">
    <source>
        <dbReference type="ARBA" id="ARBA00022387"/>
    </source>
</evidence>
<keyword evidence="5" id="KW-0175">Coiled coil</keyword>
<sequence length="479" mass="54621">MMLALFLLCCCAAAGWIRGVEPDRQSIYKPDEDGLWACLGNPEIKISFDKINDDYCDCPDGSDEPGTSACSLGRFYCANEGFKPNYLPSYRVNDGICDYDLCCDGSDEPGGICPSRCAQMKQAWDEETAARNAVIAKGLAKKAKIQHKAHKERTRLKYEISQLSAEIEKLEQELHGLNQLQAPTEKESAIISVFEQLDSKLGDLSLQISEKLQQLNSKRQNLRNLEEIMETMSNEYNHNFNDPAVKAAAQAFQEYSVNQGLSKDEKQSDHASEVKALFTDLQSQLRDSEAEIRRLAGRGDEVEDELFDFKSTFKAMVNSFLGVSKRHQKSPSTRESEKRKKEIEQELKRLRRDQQTKEEQLNKDYGPHQILMAMDDCIVDKIGDYDYRLCFVDKVEQIDRNGHAVRIGRFERTEFDEEKLQLRLIYEHGDKCWNGPVRQATVQLECGEKNTIVAVTEPERCEYTLRVKSPIGCFESVET</sequence>
<proteinExistence type="predicted"/>
<keyword evidence="4" id="KW-1015">Disulfide bond</keyword>
<dbReference type="SUPFAM" id="SSF50911">
    <property type="entry name" value="Mannose 6-phosphate receptor domain"/>
    <property type="match status" value="1"/>
</dbReference>
<evidence type="ECO:0000256" key="6">
    <source>
        <dbReference type="SAM" id="SignalP"/>
    </source>
</evidence>
<dbReference type="InterPro" id="IPR039794">
    <property type="entry name" value="Gtb1-like"/>
</dbReference>
<organism evidence="8 9">
    <name type="scientific">Ogataea haglerorum</name>
    <dbReference type="NCBI Taxonomy" id="1937702"/>
    <lineage>
        <taxon>Eukaryota</taxon>
        <taxon>Fungi</taxon>
        <taxon>Dikarya</taxon>
        <taxon>Ascomycota</taxon>
        <taxon>Saccharomycotina</taxon>
        <taxon>Pichiomycetes</taxon>
        <taxon>Pichiales</taxon>
        <taxon>Pichiaceae</taxon>
        <taxon>Ogataea</taxon>
    </lineage>
</organism>
<feature type="signal peptide" evidence="6">
    <location>
        <begin position="1"/>
        <end position="19"/>
    </location>
</feature>
<dbReference type="Pfam" id="PF12999">
    <property type="entry name" value="PRKCSH-like"/>
    <property type="match status" value="1"/>
</dbReference>
<dbReference type="InterPro" id="IPR044865">
    <property type="entry name" value="MRH_dom"/>
</dbReference>
<feature type="coiled-coil region" evidence="5">
    <location>
        <begin position="278"/>
        <end position="305"/>
    </location>
</feature>
<evidence type="ECO:0000256" key="2">
    <source>
        <dbReference type="ARBA" id="ARBA00022729"/>
    </source>
</evidence>
<comment type="caution">
    <text evidence="8">The sequence shown here is derived from an EMBL/GenBank/DDBJ whole genome shotgun (WGS) entry which is preliminary data.</text>
</comment>
<dbReference type="PROSITE" id="PS51914">
    <property type="entry name" value="MRH"/>
    <property type="match status" value="1"/>
</dbReference>
<feature type="domain" description="MRH" evidence="7">
    <location>
        <begin position="375"/>
        <end position="475"/>
    </location>
</feature>
<dbReference type="PANTHER" id="PTHR12630">
    <property type="entry name" value="N-LINKED OLIGOSACCHARIDE PROCESSING"/>
    <property type="match status" value="1"/>
</dbReference>
<dbReference type="Proteomes" id="UP000738402">
    <property type="component" value="Unassembled WGS sequence"/>
</dbReference>
<protein>
    <recommendedName>
        <fullName evidence="1">Glucosidase 2 subunit beta</fullName>
    </recommendedName>
</protein>
<evidence type="ECO:0000256" key="4">
    <source>
        <dbReference type="ARBA" id="ARBA00023157"/>
    </source>
</evidence>
<feature type="coiled-coil region" evidence="5">
    <location>
        <begin position="153"/>
        <end position="180"/>
    </location>
</feature>
<dbReference type="AlphaFoldDB" id="A0AAN6D633"/>
<dbReference type="InterPro" id="IPR036607">
    <property type="entry name" value="PRKCSH"/>
</dbReference>